<dbReference type="InterPro" id="IPR012419">
    <property type="entry name" value="Cas1_AcylTrans_dom"/>
</dbReference>
<feature type="transmembrane region" description="Helical" evidence="8">
    <location>
        <begin position="525"/>
        <end position="549"/>
    </location>
</feature>
<feature type="transmembrane region" description="Helical" evidence="8">
    <location>
        <begin position="650"/>
        <end position="673"/>
    </location>
</feature>
<feature type="transmembrane region" description="Helical" evidence="8">
    <location>
        <begin position="473"/>
        <end position="491"/>
    </location>
</feature>
<dbReference type="GO" id="GO:0005975">
    <property type="term" value="P:carbohydrate metabolic process"/>
    <property type="evidence" value="ECO:0007669"/>
    <property type="project" value="UniProtKB-ARBA"/>
</dbReference>
<feature type="domain" description="Cas1p 10 TM acyl transferase" evidence="9">
    <location>
        <begin position="307"/>
        <end position="787"/>
    </location>
</feature>
<dbReference type="GO" id="GO:0005794">
    <property type="term" value="C:Golgi apparatus"/>
    <property type="evidence" value="ECO:0007669"/>
    <property type="project" value="UniProtKB-ARBA"/>
</dbReference>
<keyword evidence="10" id="KW-0496">Mitochondrion</keyword>
<feature type="transmembrane region" description="Helical" evidence="8">
    <location>
        <begin position="327"/>
        <end position="348"/>
    </location>
</feature>
<dbReference type="Pfam" id="PF07779">
    <property type="entry name" value="Cas1_AcylT"/>
    <property type="match status" value="1"/>
</dbReference>
<sequence length="804" mass="93297">MSMMMACDSKKAEYFMQSLNANNAKSIAFLMVLGFIVYHGLMHYLYGTDSCTWLLSDGSFKGNKEWQPYGCMIHKYSETDTRSCLSYLAFWGNENQFAFIGDQRMSNLYKAFMNFLQSSGDSDNASIQTSMHGGNSENLEFVDYKLRLRVTYTYANEISQAMINEFTKWQNDVDPPAAMIASCTYSAFAKGNVTKEIEDAFTMNLTRLVKPIDSMTAKKSKVIWKLQDPIDTDKVINEWKNIKNEDIEKMNAAVYSILRYSNVQIWSSSKLIASGLLDEMIDGYKLGKLALKHDIQMLLNMYCNDNMNYNDGTCCSSSENITMIQTVTYAAFGVCMVVAFAMIVRRIILKLRGQMVYMPLNQTANGGNMQSVSDATSPMYALALLGMIMAYFYLCDRTNFFMKENKYYSEFSFWIPVGYMFVLGLFFTEESKFTKVLHRDQTDELKGWMQLVILIYYMTGASRILSIYMHMKVLISAYLFLSGFKHFTYTWQTGNTGIIRFLHVMFRMNFMTIILCLCMNRPYQFYFFVPLLSFWYCMIYFLLAIPPHVTSQSSENNPYQYLYVVLKFICILSIITILYMSEVFFERIFVSRPLKALFVDIDDVISQWWFRWKLDRYTMTYGMIFAAMFHTAQRYYIFDDNNHGNLFSSRISLTVTLGSIMGVFIYTCFTFICKNKQDCEEIHSYVVFIPIIGYIVLRNISGMLSTSYSTFFAWFGRISLELFICQYHIWLAADRHGVLVLLPGFPTLNVIITSFIFVCVSHEVHRLTIVLEPYVIPNDCKLALSNIFMFFLILIPIGRYDGMF</sequence>
<keyword evidence="7" id="KW-0325">Glycoprotein</keyword>
<feature type="transmembrane region" description="Helical" evidence="8">
    <location>
        <begin position="738"/>
        <end position="762"/>
    </location>
</feature>
<evidence type="ECO:0000256" key="5">
    <source>
        <dbReference type="ARBA" id="ARBA00022989"/>
    </source>
</evidence>
<organism evidence="10">
    <name type="scientific">Corethrella appendiculata</name>
    <dbReference type="NCBI Taxonomy" id="1370023"/>
    <lineage>
        <taxon>Eukaryota</taxon>
        <taxon>Metazoa</taxon>
        <taxon>Ecdysozoa</taxon>
        <taxon>Arthropoda</taxon>
        <taxon>Hexapoda</taxon>
        <taxon>Insecta</taxon>
        <taxon>Pterygota</taxon>
        <taxon>Neoptera</taxon>
        <taxon>Endopterygota</taxon>
        <taxon>Diptera</taxon>
        <taxon>Nematocera</taxon>
        <taxon>Culicoidea</taxon>
        <taxon>Chaoboridae</taxon>
        <taxon>Corethrella</taxon>
    </lineage>
</organism>
<feature type="transmembrane region" description="Helical" evidence="8">
    <location>
        <begin position="26"/>
        <end position="46"/>
    </location>
</feature>
<dbReference type="GO" id="GO:0016740">
    <property type="term" value="F:transferase activity"/>
    <property type="evidence" value="ECO:0007669"/>
    <property type="project" value="UniProtKB-KW"/>
</dbReference>
<accession>U5EYQ3</accession>
<name>U5EYQ3_9DIPT</name>
<feature type="transmembrane region" description="Helical" evidence="8">
    <location>
        <begin position="619"/>
        <end position="638"/>
    </location>
</feature>
<evidence type="ECO:0000256" key="3">
    <source>
        <dbReference type="ARBA" id="ARBA00022679"/>
    </source>
</evidence>
<evidence type="ECO:0000256" key="8">
    <source>
        <dbReference type="SAM" id="Phobius"/>
    </source>
</evidence>
<dbReference type="GO" id="GO:0016020">
    <property type="term" value="C:membrane"/>
    <property type="evidence" value="ECO:0007669"/>
    <property type="project" value="UniProtKB-SubCell"/>
</dbReference>
<feature type="transmembrane region" description="Helical" evidence="8">
    <location>
        <begin position="497"/>
        <end position="518"/>
    </location>
</feature>
<evidence type="ECO:0000259" key="9">
    <source>
        <dbReference type="Pfam" id="PF07779"/>
    </source>
</evidence>
<comment type="similarity">
    <text evidence="2">Belongs to the PC-esterase family. CASD1 subfamily.</text>
</comment>
<feature type="transmembrane region" description="Helical" evidence="8">
    <location>
        <begin position="407"/>
        <end position="427"/>
    </location>
</feature>
<dbReference type="PANTHER" id="PTHR13533">
    <property type="entry name" value="N-ACETYLNEURAMINATE 9-O-ACETYLTRANSFERASE"/>
    <property type="match status" value="1"/>
</dbReference>
<evidence type="ECO:0000256" key="2">
    <source>
        <dbReference type="ARBA" id="ARBA00010666"/>
    </source>
</evidence>
<dbReference type="AlphaFoldDB" id="U5EYQ3"/>
<evidence type="ECO:0000256" key="7">
    <source>
        <dbReference type="ARBA" id="ARBA00023180"/>
    </source>
</evidence>
<reference evidence="10" key="1">
    <citation type="journal article" date="2014" name="Insect Biochem. Mol. Biol.">
        <title>An insight into the sialome of the frog biting fly, Corethrella appendiculata.</title>
        <authorList>
            <person name="Ribeiro J.M.C."/>
            <person name="Chagas A.C."/>
            <person name="Pham V.M."/>
            <person name="Lounibos L.P."/>
            <person name="Calvo E."/>
        </authorList>
    </citation>
    <scope>NUCLEOTIDE SEQUENCE</scope>
    <source>
        <tissue evidence="10">Salivary glands</tissue>
    </source>
</reference>
<keyword evidence="6 8" id="KW-0472">Membrane</keyword>
<dbReference type="PANTHER" id="PTHR13533:SF1">
    <property type="entry name" value="N-ACETYLNEURAMINATE 9-O-ACETYLTRANSFERASE"/>
    <property type="match status" value="1"/>
</dbReference>
<evidence type="ECO:0000256" key="1">
    <source>
        <dbReference type="ARBA" id="ARBA00004141"/>
    </source>
</evidence>
<keyword evidence="4 8" id="KW-0812">Transmembrane</keyword>
<feature type="transmembrane region" description="Helical" evidence="8">
    <location>
        <begin position="561"/>
        <end position="585"/>
    </location>
</feature>
<protein>
    <submittedName>
        <fullName evidence="10">Putative conserved plasma membrane protein</fullName>
    </submittedName>
</protein>
<evidence type="ECO:0000256" key="6">
    <source>
        <dbReference type="ARBA" id="ARBA00023136"/>
    </source>
</evidence>
<proteinExistence type="evidence at transcript level"/>
<evidence type="ECO:0000313" key="10">
    <source>
        <dbReference type="EMBL" id="JAB57993.1"/>
    </source>
</evidence>
<geneLocation type="mitochondrion" evidence="10"/>
<dbReference type="EMBL" id="GANO01001878">
    <property type="protein sequence ID" value="JAB57993.1"/>
    <property type="molecule type" value="mRNA"/>
</dbReference>
<comment type="subcellular location">
    <subcellularLocation>
        <location evidence="1">Membrane</location>
        <topology evidence="1">Multi-pass membrane protein</topology>
    </subcellularLocation>
</comment>
<feature type="transmembrane region" description="Helical" evidence="8">
    <location>
        <begin position="782"/>
        <end position="800"/>
    </location>
</feature>
<keyword evidence="3" id="KW-0808">Transferase</keyword>
<keyword evidence="5 8" id="KW-1133">Transmembrane helix</keyword>
<feature type="transmembrane region" description="Helical" evidence="8">
    <location>
        <begin position="685"/>
        <end position="705"/>
    </location>
</feature>
<evidence type="ECO:0000256" key="4">
    <source>
        <dbReference type="ARBA" id="ARBA00022692"/>
    </source>
</evidence>
<feature type="transmembrane region" description="Helical" evidence="8">
    <location>
        <begin position="377"/>
        <end position="395"/>
    </location>
</feature>
<feature type="transmembrane region" description="Helical" evidence="8">
    <location>
        <begin position="447"/>
        <end position="466"/>
    </location>
</feature>